<dbReference type="FunFam" id="3.30.420.10:FF:000011">
    <property type="entry name" value="PAN2-PAN3 deadenylation complex catalytic subunit PAN2"/>
    <property type="match status" value="1"/>
</dbReference>
<dbReference type="NCBIfam" id="TIGR01297">
    <property type="entry name" value="CDF"/>
    <property type="match status" value="1"/>
</dbReference>
<name>E4XDS5_OIKDI</name>
<keyword evidence="5" id="KW-0507">mRNA processing</keyword>
<evidence type="ECO:0000256" key="8">
    <source>
        <dbReference type="ARBA" id="ARBA00022723"/>
    </source>
</evidence>
<dbReference type="PROSITE" id="PS50235">
    <property type="entry name" value="USP_3"/>
    <property type="match status" value="1"/>
</dbReference>
<feature type="transmembrane region" description="Helical" evidence="14">
    <location>
        <begin position="35"/>
        <end position="52"/>
    </location>
</feature>
<keyword evidence="12 14" id="KW-0472">Membrane</keyword>
<evidence type="ECO:0000256" key="2">
    <source>
        <dbReference type="ARBA" id="ARBA00004141"/>
    </source>
</evidence>
<dbReference type="InterPro" id="IPR002524">
    <property type="entry name" value="Cation_efflux"/>
</dbReference>
<keyword evidence="10" id="KW-0269">Exonuclease</keyword>
<keyword evidence="7" id="KW-0540">Nuclease</keyword>
<dbReference type="SUPFAM" id="SSF53098">
    <property type="entry name" value="Ribonuclease H-like"/>
    <property type="match status" value="1"/>
</dbReference>
<evidence type="ECO:0000256" key="3">
    <source>
        <dbReference type="ARBA" id="ARBA00008873"/>
    </source>
</evidence>
<dbReference type="InterPro" id="IPR012337">
    <property type="entry name" value="RNaseH-like_sf"/>
</dbReference>
<keyword evidence="9" id="KW-0378">Hydrolase</keyword>
<dbReference type="OrthoDB" id="16516at2759"/>
<dbReference type="Pfam" id="PF13423">
    <property type="entry name" value="UCH_1"/>
    <property type="match status" value="1"/>
</dbReference>
<dbReference type="InterPro" id="IPR028881">
    <property type="entry name" value="PAN2_UCH_dom"/>
</dbReference>
<feature type="transmembrane region" description="Helical" evidence="14">
    <location>
        <begin position="199"/>
        <end position="217"/>
    </location>
</feature>
<dbReference type="Gene3D" id="1.20.1510.10">
    <property type="entry name" value="Cation efflux protein transmembrane domain"/>
    <property type="match status" value="1"/>
</dbReference>
<dbReference type="InterPro" id="IPR013520">
    <property type="entry name" value="Ribonucl_H"/>
</dbReference>
<evidence type="ECO:0000256" key="7">
    <source>
        <dbReference type="ARBA" id="ARBA00022722"/>
    </source>
</evidence>
<dbReference type="Proteomes" id="UP000001307">
    <property type="component" value="Unassembled WGS sequence"/>
</dbReference>
<dbReference type="Pfam" id="PF01545">
    <property type="entry name" value="Cation_efflux"/>
    <property type="match status" value="1"/>
</dbReference>
<evidence type="ECO:0000256" key="13">
    <source>
        <dbReference type="ARBA" id="ARBA00023242"/>
    </source>
</evidence>
<dbReference type="Gene3D" id="3.30.420.10">
    <property type="entry name" value="Ribonuclease H-like superfamily/Ribonuclease H"/>
    <property type="match status" value="1"/>
</dbReference>
<dbReference type="Pfam" id="PF20770">
    <property type="entry name" value="PAN2_N"/>
    <property type="match status" value="1"/>
</dbReference>
<dbReference type="SMART" id="SM00479">
    <property type="entry name" value="EXOIII"/>
    <property type="match status" value="1"/>
</dbReference>
<dbReference type="Pfam" id="PF00929">
    <property type="entry name" value="RNase_T"/>
    <property type="match status" value="1"/>
</dbReference>
<evidence type="ECO:0000256" key="10">
    <source>
        <dbReference type="ARBA" id="ARBA00022839"/>
    </source>
</evidence>
<dbReference type="GO" id="GO:0000932">
    <property type="term" value="C:P-body"/>
    <property type="evidence" value="ECO:0007669"/>
    <property type="project" value="TreeGrafter"/>
</dbReference>
<organism evidence="16">
    <name type="scientific">Oikopleura dioica</name>
    <name type="common">Tunicate</name>
    <dbReference type="NCBI Taxonomy" id="34765"/>
    <lineage>
        <taxon>Eukaryota</taxon>
        <taxon>Metazoa</taxon>
        <taxon>Chordata</taxon>
        <taxon>Tunicata</taxon>
        <taxon>Appendicularia</taxon>
        <taxon>Copelata</taxon>
        <taxon>Oikopleuridae</taxon>
        <taxon>Oikopleura</taxon>
    </lineage>
</organism>
<evidence type="ECO:0000256" key="11">
    <source>
        <dbReference type="ARBA" id="ARBA00022989"/>
    </source>
</evidence>
<accession>E4XDS5</accession>
<dbReference type="InterPro" id="IPR048841">
    <property type="entry name" value="PAN2_N"/>
</dbReference>
<dbReference type="InterPro" id="IPR036322">
    <property type="entry name" value="WD40_repeat_dom_sf"/>
</dbReference>
<dbReference type="PANTHER" id="PTHR15728">
    <property type="entry name" value="DEADENYLATION COMPLEX CATALYTIC SUBUNIT PAN2"/>
    <property type="match status" value="1"/>
</dbReference>
<dbReference type="InterPro" id="IPR028889">
    <property type="entry name" value="USP"/>
</dbReference>
<evidence type="ECO:0000256" key="5">
    <source>
        <dbReference type="ARBA" id="ARBA00022664"/>
    </source>
</evidence>
<proteinExistence type="inferred from homology"/>
<dbReference type="GO" id="GO:0046872">
    <property type="term" value="F:metal ion binding"/>
    <property type="evidence" value="ECO:0007669"/>
    <property type="project" value="UniProtKB-KW"/>
</dbReference>
<dbReference type="GO" id="GO:0004535">
    <property type="term" value="F:poly(A)-specific ribonuclease activity"/>
    <property type="evidence" value="ECO:0007669"/>
    <property type="project" value="UniProtKB-EC"/>
</dbReference>
<feature type="transmembrane region" description="Helical" evidence="14">
    <location>
        <begin position="257"/>
        <end position="281"/>
    </location>
</feature>
<dbReference type="Gene3D" id="2.130.10.10">
    <property type="entry name" value="YVTN repeat-like/Quinoprotein amine dehydrogenase"/>
    <property type="match status" value="1"/>
</dbReference>
<dbReference type="CDD" id="cd06143">
    <property type="entry name" value="PAN2_exo"/>
    <property type="match status" value="1"/>
</dbReference>
<keyword evidence="11 14" id="KW-1133">Transmembrane helix</keyword>
<dbReference type="SUPFAM" id="SSF50978">
    <property type="entry name" value="WD40 repeat-like"/>
    <property type="match status" value="1"/>
</dbReference>
<dbReference type="GO" id="GO:0006397">
    <property type="term" value="P:mRNA processing"/>
    <property type="evidence" value="ECO:0007669"/>
    <property type="project" value="UniProtKB-KW"/>
</dbReference>
<protein>
    <recommendedName>
        <fullName evidence="15">USP domain-containing protein</fullName>
    </recommendedName>
</protein>
<comment type="similarity">
    <text evidence="3">Belongs to the cation diffusion facilitator (CDF) transporter (TC 2.A.4) family. SLC30A subfamily.</text>
</comment>
<dbReference type="GO" id="GO:0031251">
    <property type="term" value="C:PAN complex"/>
    <property type="evidence" value="ECO:0007669"/>
    <property type="project" value="TreeGrafter"/>
</dbReference>
<dbReference type="PANTHER" id="PTHR15728:SF0">
    <property type="entry name" value="PAN2-PAN3 DEADENYLATION COMPLEX CATALYTIC SUBUNIT PAN2"/>
    <property type="match status" value="1"/>
</dbReference>
<dbReference type="InterPro" id="IPR027469">
    <property type="entry name" value="Cation_efflux_TMD_sf"/>
</dbReference>
<feature type="transmembrane region" description="Helical" evidence="14">
    <location>
        <begin position="301"/>
        <end position="322"/>
    </location>
</feature>
<keyword evidence="8" id="KW-0479">Metal-binding</keyword>
<feature type="domain" description="USP" evidence="15">
    <location>
        <begin position="948"/>
        <end position="1293"/>
    </location>
</feature>
<reference evidence="16" key="1">
    <citation type="journal article" date="2010" name="Science">
        <title>Plasticity of animal genome architecture unmasked by rapid evolution of a pelagic tunicate.</title>
        <authorList>
            <person name="Denoeud F."/>
            <person name="Henriet S."/>
            <person name="Mungpakdee S."/>
            <person name="Aury J.M."/>
            <person name="Da Silva C."/>
            <person name="Brinkmann H."/>
            <person name="Mikhaleva J."/>
            <person name="Olsen L.C."/>
            <person name="Jubin C."/>
            <person name="Canestro C."/>
            <person name="Bouquet J.M."/>
            <person name="Danks G."/>
            <person name="Poulain J."/>
            <person name="Campsteijn C."/>
            <person name="Adamski M."/>
            <person name="Cross I."/>
            <person name="Yadetie F."/>
            <person name="Muffato M."/>
            <person name="Louis A."/>
            <person name="Butcher S."/>
            <person name="Tsagkogeorga G."/>
            <person name="Konrad A."/>
            <person name="Singh S."/>
            <person name="Jensen M.F."/>
            <person name="Cong E.H."/>
            <person name="Eikeseth-Otteraa H."/>
            <person name="Noel B."/>
            <person name="Anthouard V."/>
            <person name="Porcel B.M."/>
            <person name="Kachouri-Lafond R."/>
            <person name="Nishino A."/>
            <person name="Ugolini M."/>
            <person name="Chourrout P."/>
            <person name="Nishida H."/>
            <person name="Aasland R."/>
            <person name="Huzurbazar S."/>
            <person name="Westhof E."/>
            <person name="Delsuc F."/>
            <person name="Lehrach H."/>
            <person name="Reinhardt R."/>
            <person name="Weissenbach J."/>
            <person name="Roy S.W."/>
            <person name="Artiguenave F."/>
            <person name="Postlethwait J.H."/>
            <person name="Manak J.R."/>
            <person name="Thompson E.M."/>
            <person name="Jaillon O."/>
            <person name="Du Pasquier L."/>
            <person name="Boudinot P."/>
            <person name="Liberles D.A."/>
            <person name="Volff J.N."/>
            <person name="Philippe H."/>
            <person name="Lenhard B."/>
            <person name="Roest Crollius H."/>
            <person name="Wincker P."/>
            <person name="Chourrout D."/>
        </authorList>
    </citation>
    <scope>NUCLEOTIDE SEQUENCE [LARGE SCALE GENOMIC DNA]</scope>
</reference>
<dbReference type="EMBL" id="FN653040">
    <property type="protein sequence ID" value="CBY19314.1"/>
    <property type="molecule type" value="Genomic_DNA"/>
</dbReference>
<keyword evidence="13" id="KW-0539">Nucleus</keyword>
<evidence type="ECO:0000313" key="17">
    <source>
        <dbReference type="Proteomes" id="UP000001307"/>
    </source>
</evidence>
<feature type="transmembrane region" description="Helical" evidence="14">
    <location>
        <begin position="64"/>
        <end position="83"/>
    </location>
</feature>
<dbReference type="GO" id="GO:0008324">
    <property type="term" value="F:monoatomic cation transmembrane transporter activity"/>
    <property type="evidence" value="ECO:0007669"/>
    <property type="project" value="InterPro"/>
</dbReference>
<evidence type="ECO:0000313" key="16">
    <source>
        <dbReference type="EMBL" id="CBY19314.1"/>
    </source>
</evidence>
<dbReference type="GO" id="GO:0000289">
    <property type="term" value="P:nuclear-transcribed mRNA poly(A) tail shortening"/>
    <property type="evidence" value="ECO:0007669"/>
    <property type="project" value="TreeGrafter"/>
</dbReference>
<feature type="transmembrane region" description="Helical" evidence="14">
    <location>
        <begin position="223"/>
        <end position="245"/>
    </location>
</feature>
<comment type="catalytic activity">
    <reaction evidence="1">
        <text>Exonucleolytic cleavage of poly(A) to 5'-AMP.</text>
        <dbReference type="EC" id="3.1.13.4"/>
    </reaction>
</comment>
<dbReference type="GO" id="GO:0003676">
    <property type="term" value="F:nucleic acid binding"/>
    <property type="evidence" value="ECO:0007669"/>
    <property type="project" value="InterPro"/>
</dbReference>
<dbReference type="GO" id="GO:0016020">
    <property type="term" value="C:membrane"/>
    <property type="evidence" value="ECO:0007669"/>
    <property type="project" value="UniProtKB-SubCell"/>
</dbReference>
<dbReference type="SUPFAM" id="SSF161111">
    <property type="entry name" value="Cation efflux protein transmembrane domain-like"/>
    <property type="match status" value="1"/>
</dbReference>
<evidence type="ECO:0000256" key="9">
    <source>
        <dbReference type="ARBA" id="ARBA00022801"/>
    </source>
</evidence>
<comment type="subcellular location">
    <subcellularLocation>
        <location evidence="2">Membrane</location>
        <topology evidence="2">Multi-pass membrane protein</topology>
    </subcellularLocation>
</comment>
<keyword evidence="4" id="KW-0963">Cytoplasm</keyword>
<dbReference type="InterPro" id="IPR015943">
    <property type="entry name" value="WD40/YVTN_repeat-like_dom_sf"/>
</dbReference>
<feature type="transmembrane region" description="Helical" evidence="14">
    <location>
        <begin position="104"/>
        <end position="123"/>
    </location>
</feature>
<evidence type="ECO:0000256" key="6">
    <source>
        <dbReference type="ARBA" id="ARBA00022692"/>
    </source>
</evidence>
<dbReference type="SUPFAM" id="SSF54001">
    <property type="entry name" value="Cysteine proteinases"/>
    <property type="match status" value="1"/>
</dbReference>
<sequence length="1569" mass="176331">MTGCILSFASNLLSILKKREHLKIDKAIQRADSDVLVDAGSFGILVVCYSFMRLCGYGVLDEPISIVSIVIPMITLAILTRTLPWLADYRKLKFYCHPKTSVLWYRYELFTAFLFGYIWDHPVTTKVSGLMRDEIIVRKSHELETDIVILSLCFLMADWYWRGRPSSLIVVNTNRGRFKLIFDFIARISEDPLSRSKTFFAFLSIVISALTCVSAAYNNSLALFAAGLLTLFHSNNVILSLVGGLVSSSKPSKMFNFGLSSLEILIDYLLSVSMVSGSLLILKQSVERIASTADISTEFSLLISVFCIFLNLGGFGLFGDDFLRKSGVLENSNLCTEMVIANSGYAAIMLSVVLNDWKIFDSIAAFGIASLVGYKTLSILKSSSEIMMLRCPSSIEREFKEALHKIMQLKEVESYRNHRCWTVSPKVFCCSIVLQINESAVENTIICVAGQYFKADTRVMYTQGFTDYQNFSSEPYNSTAEGEYAELQTLVIDGGHANGVSSLHFDNREELLWTGLDTGKTTSFFSSAFTKYTSFQVHGVNQRVCDILSAGEGVLTLGPNSVTFSQRGGIAKWTVNPSGLENGSAFHYGQQPGTTILVGGKCDKIFELDITKSGRTLRTIDSKSGGVSLGESNTRYLYTADHSGSIHCRDPVSLSTQHTLSCPFDSITDFDVCSNLLVTCGTSETTSANRPGGIHQVQTRFVQVYDLRMMKPAAPLQPKFDPRFLRFIPSFTTKLLICSSSGDLVIVEPSDIIPPTAQYYKMDGAGGTFTSVALSSSTQAVAFGTSTSLVHVWSSRQQPQFNQIYQETEWPNHDNTSYTQISLTDESTPFSMIPSHFPQQEEKLLSEWPAELSLKKSYRPRPIDQEIINSMNVIEKIGYAPKPVNMKKCQLPYIIPNEFEDDSYDSQVEKSSEGATPRKYRPVEMTFAHLPSEDRQSEIQKYNSTKFVGLEPHIPNTYCNNMLQVLYFINPLRVALQSHCSMKETDLSAELGFLFHLLDNQEGGSAPASNFLRSFRVSPQATALRLVLTNGAGSADVARRHGNLGRLIQSWNRFILQQIHTDTSKDFNPSPDAEEASLVQRFFETRQKITTKFKSGHSSSHEASSFLFNIDWHCWTNPKNSSKDWKTTSIPFESVVKRSIWLEIYTKSWCEETQNYQMGQQTRQPLSLPDILVLNCNLDSAGNEEFWKVQTELAKSEGKESWIPHNLTLDLEGKSLEYELYATFSFIQEAGNPIGNLISHVKVSKFYHEMKGMSPKDHWYLFNDLLISPVAANEAVNFDLAYSIPCVFYFARKNFEKDHSSEVLFPLDSSVLLPTKSISKLTKELQLFTPLDPDEHPKKGTLVALDCEFVTLNAEETELRSDGTNAIVRPSHSAVARVTVIRGEGDRVGQPFIDDYIATSEQIVDYLTKFSGIQPGDLDAAISFFSSKHLATLKATYCKVRYLSHVGVKFVGHGLQNDFTELNLYVRPDQIIDTVTLFHLPRKRLVSLRFLAWFFLQKRIQEGVHDSIEDARTALELYNKYLEITSQGRKTQEFRLSTLRKLYEEGSRLDWKVPEISSLNIKLANIQLE</sequence>
<gene>
    <name evidence="16" type="ORF">GSOID_T00008323001</name>
</gene>
<dbReference type="InterPro" id="IPR058533">
    <property type="entry name" value="Cation_efflux_TM"/>
</dbReference>
<dbReference type="InterPro" id="IPR038765">
    <property type="entry name" value="Papain-like_cys_pep_sf"/>
</dbReference>
<evidence type="ECO:0000256" key="14">
    <source>
        <dbReference type="SAM" id="Phobius"/>
    </source>
</evidence>
<evidence type="ECO:0000259" key="15">
    <source>
        <dbReference type="PROSITE" id="PS50235"/>
    </source>
</evidence>
<keyword evidence="6 14" id="KW-0812">Transmembrane</keyword>
<dbReference type="InterPro" id="IPR050785">
    <property type="entry name" value="PAN2-PAN3_catalytic_subunit"/>
</dbReference>
<dbReference type="Gene3D" id="3.90.70.10">
    <property type="entry name" value="Cysteine proteinases"/>
    <property type="match status" value="1"/>
</dbReference>
<evidence type="ECO:0000256" key="1">
    <source>
        <dbReference type="ARBA" id="ARBA00001663"/>
    </source>
</evidence>
<evidence type="ECO:0000256" key="4">
    <source>
        <dbReference type="ARBA" id="ARBA00022490"/>
    </source>
</evidence>
<dbReference type="InterPro" id="IPR036397">
    <property type="entry name" value="RNaseH_sf"/>
</dbReference>
<evidence type="ECO:0000256" key="12">
    <source>
        <dbReference type="ARBA" id="ARBA00023136"/>
    </source>
</evidence>
<dbReference type="InParanoid" id="E4XDS5"/>
<keyword evidence="17" id="KW-1185">Reference proteome</keyword>